<dbReference type="Pfam" id="PF02838">
    <property type="entry name" value="Glyco_hydro_20b"/>
    <property type="match status" value="1"/>
</dbReference>
<keyword evidence="1" id="KW-0378">Hydrolase</keyword>
<dbReference type="Gene3D" id="1.20.58.460">
    <property type="entry name" value="Hyaluronidase post-catalytic domain-like"/>
    <property type="match status" value="1"/>
</dbReference>
<comment type="similarity">
    <text evidence="3">Belongs to the glycosyl hydrolase 84 family.</text>
</comment>
<evidence type="ECO:0000313" key="6">
    <source>
        <dbReference type="Proteomes" id="UP000824496"/>
    </source>
</evidence>
<evidence type="ECO:0000256" key="3">
    <source>
        <dbReference type="PROSITE-ProRule" id="PRU01353"/>
    </source>
</evidence>
<dbReference type="PANTHER" id="PTHR13170">
    <property type="entry name" value="O-GLCNACASE"/>
    <property type="match status" value="1"/>
</dbReference>
<keyword evidence="2" id="KW-0326">Glycosidase</keyword>
<proteinExistence type="inferred from homology"/>
<name>A0ABN6K346_9ACTO</name>
<dbReference type="EMBL" id="AP025017">
    <property type="protein sequence ID" value="BDA63532.1"/>
    <property type="molecule type" value="Genomic_DNA"/>
</dbReference>
<sequence>MQPMAYPERERTRTPQVCVATARPLQSTQTTAGLPLMSIAVMAALVLTLLISPPAAQAAQSRPVLLPVPQSVTWQGPAVPLNGSVEVTKLGEVDDDVVAAVTEQITDAGGTVVASGAKPAARVVLGTAAANVSSWLPPKQSVPTQAEGYLLGTLSKDVPTVVALGRDADGLFHAITVLDQLIEDGSVTGAQVRDWPTMAVRGVVEGFYGVPWSHQARLDTLSYMGEQRMNTYIYAPKDDPYLRKNWRTLYPAAELGRMAELAQAAQAAHVELVVTLSPGDSICYTSQEDYDAAIAVLDQLRGIGITSFYVALDDLLGPDGLPAPLCESDTSQFGNGDRLVSLAKAQAHFLNRIQNEYIRPNGLPDLWTVPTHYVGVEATPYMTALGSALDNRVRVQWTGRAIVTDSITTTQAAQAKKNYDTSSLVIWDNFPANDGENQARLFLGAMPARSADLSSTISGITTNPMIQPYASRLALADYAGYAWNPAKHDARVARDTALAHIVGADSGPTWQTAQAFVDIHRQWEFSGWQQTDTWRDTYHVIWATEGSDDADLNAKAEVLRSRLRLLADAPTTLASVEEEGFYTDTKPWIEVTSQWAKADLAAIDLILALRRGDTAGAQKAHDTMEAMVAATAAGKVDSLDEQGNVVANAVAPTIGEKAMSELVDEAREAWKNR</sequence>
<protein>
    <submittedName>
        <fullName evidence="5">Beta-N-acetylglucosaminidase</fullName>
    </submittedName>
</protein>
<dbReference type="SUPFAM" id="SSF55545">
    <property type="entry name" value="beta-N-acetylhexosaminidase-like domain"/>
    <property type="match status" value="1"/>
</dbReference>
<keyword evidence="6" id="KW-1185">Reference proteome</keyword>
<dbReference type="PANTHER" id="PTHR13170:SF16">
    <property type="entry name" value="PROTEIN O-GLCNACASE"/>
    <property type="match status" value="1"/>
</dbReference>
<organism evidence="5 6">
    <name type="scientific">Actinomyces capricornis</name>
    <dbReference type="NCBI Taxonomy" id="2755559"/>
    <lineage>
        <taxon>Bacteria</taxon>
        <taxon>Bacillati</taxon>
        <taxon>Actinomycetota</taxon>
        <taxon>Actinomycetes</taxon>
        <taxon>Actinomycetales</taxon>
        <taxon>Actinomycetaceae</taxon>
        <taxon>Actinomyces</taxon>
    </lineage>
</organism>
<dbReference type="Proteomes" id="UP000824496">
    <property type="component" value="Chromosome"/>
</dbReference>
<feature type="domain" description="GH84" evidence="4">
    <location>
        <begin position="199"/>
        <end position="486"/>
    </location>
</feature>
<evidence type="ECO:0000259" key="4">
    <source>
        <dbReference type="PROSITE" id="PS52009"/>
    </source>
</evidence>
<gene>
    <name evidence="5" type="ORF">MANAM107_03660</name>
</gene>
<dbReference type="Gene3D" id="3.20.20.80">
    <property type="entry name" value="Glycosidases"/>
    <property type="match status" value="1"/>
</dbReference>
<accession>A0ABN6K346</accession>
<evidence type="ECO:0000256" key="1">
    <source>
        <dbReference type="ARBA" id="ARBA00022801"/>
    </source>
</evidence>
<dbReference type="SUPFAM" id="SSF51445">
    <property type="entry name" value="(Trans)glycosidases"/>
    <property type="match status" value="1"/>
</dbReference>
<dbReference type="Pfam" id="PF07555">
    <property type="entry name" value="NAGidase"/>
    <property type="match status" value="1"/>
</dbReference>
<dbReference type="InterPro" id="IPR051822">
    <property type="entry name" value="Glycosyl_Hydrolase_84"/>
</dbReference>
<dbReference type="InterPro" id="IPR011496">
    <property type="entry name" value="O-GlcNAcase_cat"/>
</dbReference>
<dbReference type="InterPro" id="IPR015882">
    <property type="entry name" value="HEX_bac_N"/>
</dbReference>
<dbReference type="InterPro" id="IPR017853">
    <property type="entry name" value="GH"/>
</dbReference>
<dbReference type="PROSITE" id="PS52009">
    <property type="entry name" value="GH84"/>
    <property type="match status" value="1"/>
</dbReference>
<dbReference type="Gene3D" id="3.30.379.10">
    <property type="entry name" value="Chitobiase/beta-hexosaminidase domain 2-like"/>
    <property type="match status" value="1"/>
</dbReference>
<reference evidence="5 6" key="1">
    <citation type="submission" date="2021-08" db="EMBL/GenBank/DDBJ databases">
        <title>Whole genome sequence of novel Actinomyces species strain MAS-1.</title>
        <authorList>
            <person name="Saito M."/>
            <person name="Kuwahara N."/>
            <person name="Takizawa T."/>
            <person name="Gotouda H."/>
            <person name="Ochiai T."/>
        </authorList>
    </citation>
    <scope>NUCLEOTIDE SEQUENCE [LARGE SCALE GENOMIC DNA]</scope>
    <source>
        <strain evidence="5 6">MAS-1</strain>
    </source>
</reference>
<comment type="caution">
    <text evidence="3">Lacks conserved residue(s) required for the propagation of feature annotation.</text>
</comment>
<dbReference type="InterPro" id="IPR029018">
    <property type="entry name" value="Hex-like_dom2"/>
</dbReference>
<evidence type="ECO:0000313" key="5">
    <source>
        <dbReference type="EMBL" id="BDA63532.1"/>
    </source>
</evidence>
<evidence type="ECO:0000256" key="2">
    <source>
        <dbReference type="ARBA" id="ARBA00023295"/>
    </source>
</evidence>